<dbReference type="Proteomes" id="UP001341840">
    <property type="component" value="Unassembled WGS sequence"/>
</dbReference>
<evidence type="ECO:0000313" key="1">
    <source>
        <dbReference type="EMBL" id="MED6206538.1"/>
    </source>
</evidence>
<dbReference type="EMBL" id="JASCZI010241763">
    <property type="protein sequence ID" value="MED6206538.1"/>
    <property type="molecule type" value="Genomic_DNA"/>
</dbReference>
<sequence>MALLYTWLHSDAHTICKQYEPLRGSFFEFESYRIIHHSFIFLTFENVDLNDGGKNHLEKMRLRRYVGAPGDSPGDFFVDHSTGPVGLC</sequence>
<name>A0ABU6YCL8_9FABA</name>
<comment type="caution">
    <text evidence="1">The sequence shown here is derived from an EMBL/GenBank/DDBJ whole genome shotgun (WGS) entry which is preliminary data.</text>
</comment>
<protein>
    <submittedName>
        <fullName evidence="1">Uncharacterized protein</fullName>
    </submittedName>
</protein>
<proteinExistence type="predicted"/>
<reference evidence="1 2" key="1">
    <citation type="journal article" date="2023" name="Plants (Basel)">
        <title>Bridging the Gap: Combining Genomics and Transcriptomics Approaches to Understand Stylosanthes scabra, an Orphan Legume from the Brazilian Caatinga.</title>
        <authorList>
            <person name="Ferreira-Neto J.R.C."/>
            <person name="da Silva M.D."/>
            <person name="Binneck E."/>
            <person name="de Melo N.F."/>
            <person name="da Silva R.H."/>
            <person name="de Melo A.L.T.M."/>
            <person name="Pandolfi V."/>
            <person name="Bustamante F.O."/>
            <person name="Brasileiro-Vidal A.C."/>
            <person name="Benko-Iseppon A.M."/>
        </authorList>
    </citation>
    <scope>NUCLEOTIDE SEQUENCE [LARGE SCALE GENOMIC DNA]</scope>
    <source>
        <tissue evidence="1">Leaves</tissue>
    </source>
</reference>
<accession>A0ABU6YCL8</accession>
<gene>
    <name evidence="1" type="ORF">PIB30_027762</name>
</gene>
<organism evidence="1 2">
    <name type="scientific">Stylosanthes scabra</name>
    <dbReference type="NCBI Taxonomy" id="79078"/>
    <lineage>
        <taxon>Eukaryota</taxon>
        <taxon>Viridiplantae</taxon>
        <taxon>Streptophyta</taxon>
        <taxon>Embryophyta</taxon>
        <taxon>Tracheophyta</taxon>
        <taxon>Spermatophyta</taxon>
        <taxon>Magnoliopsida</taxon>
        <taxon>eudicotyledons</taxon>
        <taxon>Gunneridae</taxon>
        <taxon>Pentapetalae</taxon>
        <taxon>rosids</taxon>
        <taxon>fabids</taxon>
        <taxon>Fabales</taxon>
        <taxon>Fabaceae</taxon>
        <taxon>Papilionoideae</taxon>
        <taxon>50 kb inversion clade</taxon>
        <taxon>dalbergioids sensu lato</taxon>
        <taxon>Dalbergieae</taxon>
        <taxon>Pterocarpus clade</taxon>
        <taxon>Stylosanthes</taxon>
    </lineage>
</organism>
<keyword evidence="2" id="KW-1185">Reference proteome</keyword>
<evidence type="ECO:0000313" key="2">
    <source>
        <dbReference type="Proteomes" id="UP001341840"/>
    </source>
</evidence>